<protein>
    <recommendedName>
        <fullName evidence="4 10">Prolyl endopeptidase</fullName>
        <ecNumber evidence="10">3.4.21.-</ecNumber>
    </recommendedName>
</protein>
<keyword evidence="7 10" id="KW-0378">Hydrolase</keyword>
<organism evidence="13 14">
    <name type="scientific">Frankliniella fusca</name>
    <dbReference type="NCBI Taxonomy" id="407009"/>
    <lineage>
        <taxon>Eukaryota</taxon>
        <taxon>Metazoa</taxon>
        <taxon>Ecdysozoa</taxon>
        <taxon>Arthropoda</taxon>
        <taxon>Hexapoda</taxon>
        <taxon>Insecta</taxon>
        <taxon>Pterygota</taxon>
        <taxon>Neoptera</taxon>
        <taxon>Paraneoptera</taxon>
        <taxon>Thysanoptera</taxon>
        <taxon>Terebrantia</taxon>
        <taxon>Thripoidea</taxon>
        <taxon>Thripidae</taxon>
        <taxon>Frankliniella</taxon>
    </lineage>
</organism>
<evidence type="ECO:0000256" key="2">
    <source>
        <dbReference type="ARBA" id="ARBA00004496"/>
    </source>
</evidence>
<evidence type="ECO:0000256" key="9">
    <source>
        <dbReference type="ARBA" id="ARBA00022990"/>
    </source>
</evidence>
<name>A0AAE1LNE9_9NEOP</name>
<dbReference type="GO" id="GO:0006508">
    <property type="term" value="P:proteolysis"/>
    <property type="evidence" value="ECO:0007669"/>
    <property type="project" value="UniProtKB-KW"/>
</dbReference>
<dbReference type="PRINTS" id="PR00862">
    <property type="entry name" value="PROLIGOPTASE"/>
</dbReference>
<dbReference type="PANTHER" id="PTHR42881:SF2">
    <property type="entry name" value="PROLYL ENDOPEPTIDASE"/>
    <property type="match status" value="1"/>
</dbReference>
<dbReference type="Pfam" id="PF02897">
    <property type="entry name" value="Peptidase_S9_N"/>
    <property type="match status" value="1"/>
</dbReference>
<dbReference type="FunFam" id="2.130.10.120:FF:000001">
    <property type="entry name" value="Prolyl endopeptidase"/>
    <property type="match status" value="1"/>
</dbReference>
<reference evidence="13" key="2">
    <citation type="journal article" date="2023" name="BMC Genomics">
        <title>Pest status, molecular evolution, and epigenetic factors derived from the genome assembly of Frankliniella fusca, a thysanopteran phytovirus vector.</title>
        <authorList>
            <person name="Catto M.A."/>
            <person name="Labadie P.E."/>
            <person name="Jacobson A.L."/>
            <person name="Kennedy G.G."/>
            <person name="Srinivasan R."/>
            <person name="Hunt B.G."/>
        </authorList>
    </citation>
    <scope>NUCLEOTIDE SEQUENCE</scope>
    <source>
        <strain evidence="13">PL_HMW_Pooled</strain>
    </source>
</reference>
<gene>
    <name evidence="13" type="ORF">KUF71_014367</name>
</gene>
<keyword evidence="8 10" id="KW-0720">Serine protease</keyword>
<evidence type="ECO:0000256" key="4">
    <source>
        <dbReference type="ARBA" id="ARBA00016310"/>
    </source>
</evidence>
<evidence type="ECO:0000256" key="6">
    <source>
        <dbReference type="ARBA" id="ARBA00022670"/>
    </source>
</evidence>
<dbReference type="SUPFAM" id="SSF50993">
    <property type="entry name" value="Peptidase/esterase 'gauge' domain"/>
    <property type="match status" value="1"/>
</dbReference>
<proteinExistence type="inferred from homology"/>
<dbReference type="InterPro" id="IPR001375">
    <property type="entry name" value="Peptidase_S9_cat"/>
</dbReference>
<dbReference type="SUPFAM" id="SSF53474">
    <property type="entry name" value="alpha/beta-Hydrolases"/>
    <property type="match status" value="1"/>
</dbReference>
<feature type="domain" description="Peptidase S9A N-terminal" evidence="12">
    <location>
        <begin position="74"/>
        <end position="489"/>
    </location>
</feature>
<sequence length="777" mass="88133">MYIVMGSLCRSALRSGSGLRQLVPVKLSLEKGFFIQRNCLPRYGSQSLRFADTFVKFGSYSTNSVYVKMKHEYPPARRDESVVEEFFGVKVADPYRWMEDPDAEETKAFVDAQNAISRPFIDSCPVRKDLHSQLTKLWDFPKYTCPYKKGNRYHFRMNTGLQNQSVLYIQDTLDSEPRVFLDPNLLSDDGTVALSLSKFTENGEKFAYGLSHSGSDWNTVHFKNVETGEDYPEKLEKVKYSSLAWSPDNKGIFYGCYPDQNGRFDGCETEGSINHKLYYHKLGTPQSEDILVVEFPEEPLWRIGAELSDCQRYLIITTMKDCRDNMVFICDLETLPGGQITGKLPLVQIVHELDSDYDYVTNEGKDFIFHTNKGAPNYRLIKINIDDPDKDKWKTLVQEDKKDVLSWAVCVAQNKLVLCYIQDVKSVLQLHDLSSGEHLNTFPLDVGSIVGFSGQKDQTEIFYQFTSFLTPGIIYHVDLTQSSIEPKVFREIKVGNIDLNQFETTQVFYNSKDGTKVPMFIVHKKGLVKDGKNPCLVYGYGGFNISLQPTFSVTRLIFIRHLGGILAIPNLRGGGEYGENWHNGGRLLNKQNTFDDMASAAEYLIDQKYTCRDKLAIQGGSSGGMTVGACANQRPELFGAVICQAGVMDMLRFHKFTIGYCWVSDYGSPDEKEHFMNLKGISPLHNIKVPERNDVQYPAILVFTADHDDRVVPLHSLKYIAELQHTIGKSDKQTNPLQIYIDTKSGHGHGKPTAKVIDECADILSFLWKTLNLTYYD</sequence>
<comment type="similarity">
    <text evidence="3 10">Belongs to the peptidase S9A family.</text>
</comment>
<evidence type="ECO:0000313" key="14">
    <source>
        <dbReference type="Proteomes" id="UP001219518"/>
    </source>
</evidence>
<comment type="subcellular location">
    <subcellularLocation>
        <location evidence="2">Cytoplasm</location>
    </subcellularLocation>
</comment>
<keyword evidence="6 10" id="KW-0645">Protease</keyword>
<keyword evidence="9" id="KW-0007">Acetylation</keyword>
<dbReference type="InterPro" id="IPR051167">
    <property type="entry name" value="Prolyl_oligopep/macrocyclase"/>
</dbReference>
<dbReference type="InterPro" id="IPR002470">
    <property type="entry name" value="Peptidase_S9A"/>
</dbReference>
<dbReference type="GO" id="GO:0004252">
    <property type="term" value="F:serine-type endopeptidase activity"/>
    <property type="evidence" value="ECO:0007669"/>
    <property type="project" value="UniProtKB-UniRule"/>
</dbReference>
<evidence type="ECO:0000256" key="1">
    <source>
        <dbReference type="ARBA" id="ARBA00001070"/>
    </source>
</evidence>
<dbReference type="GO" id="GO:0070012">
    <property type="term" value="F:oligopeptidase activity"/>
    <property type="evidence" value="ECO:0007669"/>
    <property type="project" value="TreeGrafter"/>
</dbReference>
<dbReference type="EMBL" id="JAHWGI010001243">
    <property type="protein sequence ID" value="KAK3926118.1"/>
    <property type="molecule type" value="Genomic_DNA"/>
</dbReference>
<accession>A0AAE1LNE9</accession>
<evidence type="ECO:0000256" key="7">
    <source>
        <dbReference type="ARBA" id="ARBA00022801"/>
    </source>
</evidence>
<evidence type="ECO:0000256" key="8">
    <source>
        <dbReference type="ARBA" id="ARBA00022825"/>
    </source>
</evidence>
<evidence type="ECO:0000259" key="12">
    <source>
        <dbReference type="Pfam" id="PF02897"/>
    </source>
</evidence>
<dbReference type="FunFam" id="3.40.50.1820:FF:000275">
    <property type="entry name" value="Prolyl endopeptidase"/>
    <property type="match status" value="1"/>
</dbReference>
<dbReference type="FunFam" id="3.40.50.1820:FF:000005">
    <property type="entry name" value="Prolyl endopeptidase"/>
    <property type="match status" value="1"/>
</dbReference>
<dbReference type="EC" id="3.4.21.-" evidence="10"/>
<dbReference type="InterPro" id="IPR029058">
    <property type="entry name" value="AB_hydrolase_fold"/>
</dbReference>
<dbReference type="Gene3D" id="3.40.50.1820">
    <property type="entry name" value="alpha/beta hydrolase"/>
    <property type="match status" value="1"/>
</dbReference>
<dbReference type="InterPro" id="IPR023302">
    <property type="entry name" value="Pept_S9A_N"/>
</dbReference>
<keyword evidence="5" id="KW-0963">Cytoplasm</keyword>
<keyword evidence="14" id="KW-1185">Reference proteome</keyword>
<feature type="domain" description="Peptidase S9 prolyl oligopeptidase catalytic" evidence="11">
    <location>
        <begin position="550"/>
        <end position="772"/>
    </location>
</feature>
<evidence type="ECO:0000256" key="10">
    <source>
        <dbReference type="RuleBase" id="RU368024"/>
    </source>
</evidence>
<dbReference type="Gene3D" id="2.130.10.120">
    <property type="entry name" value="Prolyl oligopeptidase, N-terminal domain"/>
    <property type="match status" value="1"/>
</dbReference>
<evidence type="ECO:0000259" key="11">
    <source>
        <dbReference type="Pfam" id="PF00326"/>
    </source>
</evidence>
<dbReference type="GO" id="GO:0005829">
    <property type="term" value="C:cytosol"/>
    <property type="evidence" value="ECO:0007669"/>
    <property type="project" value="TreeGrafter"/>
</dbReference>
<dbReference type="PANTHER" id="PTHR42881">
    <property type="entry name" value="PROLYL ENDOPEPTIDASE"/>
    <property type="match status" value="1"/>
</dbReference>
<dbReference type="AlphaFoldDB" id="A0AAE1LNE9"/>
<dbReference type="Proteomes" id="UP001219518">
    <property type="component" value="Unassembled WGS sequence"/>
</dbReference>
<evidence type="ECO:0000256" key="5">
    <source>
        <dbReference type="ARBA" id="ARBA00022490"/>
    </source>
</evidence>
<dbReference type="Pfam" id="PF00326">
    <property type="entry name" value="Peptidase_S9"/>
    <property type="match status" value="1"/>
</dbReference>
<evidence type="ECO:0000256" key="3">
    <source>
        <dbReference type="ARBA" id="ARBA00005228"/>
    </source>
</evidence>
<comment type="catalytic activity">
    <reaction evidence="1">
        <text>Hydrolysis of Pro-|-Xaa &gt;&gt; Ala-|-Xaa in oligopeptides.</text>
        <dbReference type="EC" id="3.4.21.26"/>
    </reaction>
</comment>
<comment type="caution">
    <text evidence="13">The sequence shown here is derived from an EMBL/GenBank/DDBJ whole genome shotgun (WGS) entry which is preliminary data.</text>
</comment>
<evidence type="ECO:0000313" key="13">
    <source>
        <dbReference type="EMBL" id="KAK3926118.1"/>
    </source>
</evidence>
<reference evidence="13" key="1">
    <citation type="submission" date="2021-07" db="EMBL/GenBank/DDBJ databases">
        <authorList>
            <person name="Catto M.A."/>
            <person name="Jacobson A."/>
            <person name="Kennedy G."/>
            <person name="Labadie P."/>
            <person name="Hunt B.G."/>
            <person name="Srinivasan R."/>
        </authorList>
    </citation>
    <scope>NUCLEOTIDE SEQUENCE</scope>
    <source>
        <strain evidence="13">PL_HMW_Pooled</strain>
        <tissue evidence="13">Head</tissue>
    </source>
</reference>